<gene>
    <name evidence="2" type="ORF">FCN74_00155</name>
</gene>
<evidence type="ECO:0008006" key="4">
    <source>
        <dbReference type="Google" id="ProtNLM"/>
    </source>
</evidence>
<comment type="caution">
    <text evidence="2">The sequence shown here is derived from an EMBL/GenBank/DDBJ whole genome shotgun (WGS) entry which is preliminary data.</text>
</comment>
<organism evidence="2 3">
    <name type="scientific">Mesohalobacter halotolerans</name>
    <dbReference type="NCBI Taxonomy" id="1883405"/>
    <lineage>
        <taxon>Bacteria</taxon>
        <taxon>Pseudomonadati</taxon>
        <taxon>Bacteroidota</taxon>
        <taxon>Flavobacteriia</taxon>
        <taxon>Flavobacteriales</taxon>
        <taxon>Flavobacteriaceae</taxon>
        <taxon>Mesohalobacter</taxon>
    </lineage>
</organism>
<dbReference type="EMBL" id="SWMU01000001">
    <property type="protein sequence ID" value="TKS56873.1"/>
    <property type="molecule type" value="Genomic_DNA"/>
</dbReference>
<feature type="signal peptide" evidence="1">
    <location>
        <begin position="1"/>
        <end position="23"/>
    </location>
</feature>
<keyword evidence="1" id="KW-0732">Signal</keyword>
<dbReference type="PROSITE" id="PS51257">
    <property type="entry name" value="PROKAR_LIPOPROTEIN"/>
    <property type="match status" value="1"/>
</dbReference>
<proteinExistence type="predicted"/>
<accession>A0A4U5TRZ8</accession>
<dbReference type="Proteomes" id="UP000306552">
    <property type="component" value="Unassembled WGS sequence"/>
</dbReference>
<keyword evidence="3" id="KW-1185">Reference proteome</keyword>
<reference evidence="2 3" key="1">
    <citation type="submission" date="2019-04" db="EMBL/GenBank/DDBJ databases">
        <title>Psychroflexus halotolerans sp. nov., isolated from a marine solar saltern.</title>
        <authorList>
            <person name="Feng X."/>
        </authorList>
    </citation>
    <scope>NUCLEOTIDE SEQUENCE [LARGE SCALE GENOMIC DNA]</scope>
    <source>
        <strain evidence="2 3">WDS2C27</strain>
    </source>
</reference>
<sequence>MKTTSKFFIKTFLILSLSSFVMSSCSDDDSSSIESSVSDEEVQEILKSSLVYEGGIVVDLQTTAESLNNNTAGRSNEQNATMAMDLSAVNCNQTVSNSFENSNTVGSRSWSVQTNWTWTLNCDAQNNSVSFDSEANGSLEFDGPNLSKDMLRTHEFFITGIEPSSTEWVYNANHTRDGFIQSNVGNQNSMNTLLIYGSTDIVVSKSTQQIVSGTFDVDFSATLPNGNIVTRGATVVFNGNQTATITLDNGVSFDVSW</sequence>
<evidence type="ECO:0000256" key="1">
    <source>
        <dbReference type="SAM" id="SignalP"/>
    </source>
</evidence>
<protein>
    <recommendedName>
        <fullName evidence="4">Lipoprotein</fullName>
    </recommendedName>
</protein>
<dbReference type="AlphaFoldDB" id="A0A4U5TRZ8"/>
<evidence type="ECO:0000313" key="2">
    <source>
        <dbReference type="EMBL" id="TKS56873.1"/>
    </source>
</evidence>
<dbReference type="OrthoDB" id="645487at2"/>
<name>A0A4U5TRZ8_9FLAO</name>
<evidence type="ECO:0000313" key="3">
    <source>
        <dbReference type="Proteomes" id="UP000306552"/>
    </source>
</evidence>
<feature type="chain" id="PRO_5020628566" description="Lipoprotein" evidence="1">
    <location>
        <begin position="24"/>
        <end position="257"/>
    </location>
</feature>
<dbReference type="RefSeq" id="WP_138930577.1">
    <property type="nucleotide sequence ID" value="NZ_SWMU01000001.1"/>
</dbReference>